<keyword evidence="1" id="KW-1133">Transmembrane helix</keyword>
<keyword evidence="1" id="KW-0472">Membrane</keyword>
<evidence type="ECO:0000256" key="1">
    <source>
        <dbReference type="SAM" id="Phobius"/>
    </source>
</evidence>
<feature type="transmembrane region" description="Helical" evidence="1">
    <location>
        <begin position="82"/>
        <end position="104"/>
    </location>
</feature>
<proteinExistence type="predicted"/>
<reference evidence="2 3" key="1">
    <citation type="submission" date="2024-09" db="EMBL/GenBank/DDBJ databases">
        <authorList>
            <person name="Sun Q."/>
            <person name="Mori K."/>
        </authorList>
    </citation>
    <scope>NUCLEOTIDE SEQUENCE [LARGE SCALE GENOMIC DNA]</scope>
    <source>
        <strain evidence="2 3">CCM 7759</strain>
    </source>
</reference>
<dbReference type="RefSeq" id="WP_377468690.1">
    <property type="nucleotide sequence ID" value="NZ_JBHLWN010000021.1"/>
</dbReference>
<dbReference type="EMBL" id="JBHLWN010000021">
    <property type="protein sequence ID" value="MFC0211705.1"/>
    <property type="molecule type" value="Genomic_DNA"/>
</dbReference>
<gene>
    <name evidence="2" type="ORF">ACFFK0_04420</name>
</gene>
<name>A0ABV6DGD9_9BACL</name>
<comment type="caution">
    <text evidence="2">The sequence shown here is derived from an EMBL/GenBank/DDBJ whole genome shotgun (WGS) entry which is preliminary data.</text>
</comment>
<keyword evidence="1" id="KW-0812">Transmembrane</keyword>
<protein>
    <submittedName>
        <fullName evidence="2">Uncharacterized protein</fullName>
    </submittedName>
</protein>
<feature type="transmembrane region" description="Helical" evidence="1">
    <location>
        <begin position="55"/>
        <end position="76"/>
    </location>
</feature>
<evidence type="ECO:0000313" key="2">
    <source>
        <dbReference type="EMBL" id="MFC0211705.1"/>
    </source>
</evidence>
<evidence type="ECO:0000313" key="3">
    <source>
        <dbReference type="Proteomes" id="UP001589776"/>
    </source>
</evidence>
<dbReference type="Proteomes" id="UP001589776">
    <property type="component" value="Unassembled WGS sequence"/>
</dbReference>
<keyword evidence="3" id="KW-1185">Reference proteome</keyword>
<sequence>MHLVVSFKYSFNLELAMSELKKYGYGEEKVLAIPMQPFHRSSTLTDMVSEDSASLFDIGLVLGTIGMLLGVIYGNLLTLGPVLWGLFGLLLGGGIGILIQILIYQKKKRTWMLPAHRQVILMIRLDEQDRIYELEEILKPYEPTGMATVEGRRGDNI</sequence>
<accession>A0ABV6DGD9</accession>
<organism evidence="2 3">
    <name type="scientific">Paenibacillus chartarius</name>
    <dbReference type="NCBI Taxonomy" id="747481"/>
    <lineage>
        <taxon>Bacteria</taxon>
        <taxon>Bacillati</taxon>
        <taxon>Bacillota</taxon>
        <taxon>Bacilli</taxon>
        <taxon>Bacillales</taxon>
        <taxon>Paenibacillaceae</taxon>
        <taxon>Paenibacillus</taxon>
    </lineage>
</organism>